<proteinExistence type="predicted"/>
<gene>
    <name evidence="1" type="ordered locus">MHLP_04135</name>
</gene>
<reference evidence="2" key="2">
    <citation type="submission" date="2012-07" db="EMBL/GenBank/DDBJ databases">
        <title>Complete genome sequence of 'Candidatus Mycoplasma haemolamae'.</title>
        <authorList>
            <person name="Guimaraes A.M.S."/>
            <person name="Toth B."/>
            <person name="Santos A.P."/>
            <person name="Nascimento N.C."/>
            <person name="Sojka J.E."/>
            <person name="Messick J.B."/>
        </authorList>
    </citation>
    <scope>NUCLEOTIDE SEQUENCE [LARGE SCALE GENOMIC DNA]</scope>
    <source>
        <strain evidence="2">Purdue</strain>
    </source>
</reference>
<dbReference type="KEGG" id="mhl:MHLP_04135"/>
<dbReference type="AlphaFoldDB" id="I7C765"/>
<accession>I7C765</accession>
<dbReference type="PATRIC" id="fig|1212765.3.peg.938"/>
<reference evidence="1 2" key="1">
    <citation type="journal article" date="2012" name="J. Bacteriol.">
        <title>Genome Sequence of "Candidatus Mycoplasma haemolamae" Strain Purdue, a Red Blood Cell Pathogen of Alpacas (Vicugna pacos) and Llamas (Lama glama).</title>
        <authorList>
            <person name="Guimaraes A.M."/>
            <person name="Toth B."/>
            <person name="Santos A.P."/>
            <person name="do Nascimento N.C."/>
            <person name="Kritchevsky J.E."/>
            <person name="Messick J.B."/>
        </authorList>
    </citation>
    <scope>NUCLEOTIDE SEQUENCE [LARGE SCALE GENOMIC DNA]</scope>
    <source>
        <strain evidence="1 2">Purdue</strain>
    </source>
</reference>
<dbReference type="STRING" id="1212765.MHLP_04135"/>
<protein>
    <submittedName>
        <fullName evidence="1">Uncharacterized protein</fullName>
    </submittedName>
</protein>
<keyword evidence="2" id="KW-1185">Reference proteome</keyword>
<dbReference type="Proteomes" id="UP000006502">
    <property type="component" value="Chromosome"/>
</dbReference>
<name>I7C765_MYCHA</name>
<sequence length="215" mass="23327">MNLWSKSVAYGVAFLSAAGTATKVTYDLAVPSVEGKLVKVKLQSSSGQEAFVWLPEELDYEFSEDSKLQLLLGENVDPELPNATCLSVNFKGDIKGGVILQGTLAAKSDLRGMSICKGQTTWTVVGKNGEAKKLRCAYGQGIGEVQKDGKKFLSCVSKPNNDERDEVVLGETKCIKEPFRNRFNCSSEKTFSLKYAPVNIKNGHADPAVEVAIIQ</sequence>
<dbReference type="EMBL" id="CP003731">
    <property type="protein sequence ID" value="AFO52407.1"/>
    <property type="molecule type" value="Genomic_DNA"/>
</dbReference>
<dbReference type="HOGENOM" id="CLU_1249472_0_0_14"/>
<organism evidence="1 2">
    <name type="scientific">Mycoplasma haematolamae (strain Purdue)</name>
    <dbReference type="NCBI Taxonomy" id="1212765"/>
    <lineage>
        <taxon>Bacteria</taxon>
        <taxon>Bacillati</taxon>
        <taxon>Mycoplasmatota</taxon>
        <taxon>Mollicutes</taxon>
        <taxon>Mycoplasmataceae</taxon>
        <taxon>Mycoplasma</taxon>
    </lineage>
</organism>
<evidence type="ECO:0000313" key="2">
    <source>
        <dbReference type="Proteomes" id="UP000006502"/>
    </source>
</evidence>
<evidence type="ECO:0000313" key="1">
    <source>
        <dbReference type="EMBL" id="AFO52407.1"/>
    </source>
</evidence>